<dbReference type="InterPro" id="IPR029060">
    <property type="entry name" value="PIN-like_dom_sf"/>
</dbReference>
<reference evidence="2 3" key="1">
    <citation type="submission" date="2018-11" db="EMBL/GenBank/DDBJ databases">
        <title>Complete genome sequence of Microcystis aeruginosa NIES-102.</title>
        <authorList>
            <person name="Yamaguchi H."/>
            <person name="Suzuki S."/>
            <person name="Kawachi M."/>
        </authorList>
    </citation>
    <scope>NUCLEOTIDE SEQUENCE [LARGE SCALE GENOMIC DNA]</scope>
    <source>
        <strain evidence="2 3">NIES-102</strain>
    </source>
</reference>
<feature type="domain" description="PIN" evidence="1">
    <location>
        <begin position="6"/>
        <end position="101"/>
    </location>
</feature>
<protein>
    <recommendedName>
        <fullName evidence="1">PIN domain-containing protein</fullName>
    </recommendedName>
</protein>
<evidence type="ECO:0000313" key="2">
    <source>
        <dbReference type="EMBL" id="BBH41385.1"/>
    </source>
</evidence>
<organism evidence="2 3">
    <name type="scientific">Microcystis viridis NIES-102</name>
    <dbReference type="NCBI Taxonomy" id="213615"/>
    <lineage>
        <taxon>Bacteria</taxon>
        <taxon>Bacillati</taxon>
        <taxon>Cyanobacteriota</taxon>
        <taxon>Cyanophyceae</taxon>
        <taxon>Oscillatoriophycideae</taxon>
        <taxon>Chroococcales</taxon>
        <taxon>Microcystaceae</taxon>
        <taxon>Microcystis</taxon>
    </lineage>
</organism>
<dbReference type="AlphaFoldDB" id="A0A3G9K634"/>
<dbReference type="InterPro" id="IPR041705">
    <property type="entry name" value="PIN_Sll0205"/>
</dbReference>
<gene>
    <name evidence="2" type="ORF">myaer102_39960</name>
</gene>
<dbReference type="InterPro" id="IPR052919">
    <property type="entry name" value="TA_system_RNase"/>
</dbReference>
<accession>A0A3G9K634</accession>
<evidence type="ECO:0000313" key="3">
    <source>
        <dbReference type="Proteomes" id="UP000278152"/>
    </source>
</evidence>
<dbReference type="EMBL" id="AP019314">
    <property type="protein sequence ID" value="BBH41385.1"/>
    <property type="molecule type" value="Genomic_DNA"/>
</dbReference>
<dbReference type="PANTHER" id="PTHR36173">
    <property type="entry name" value="RIBONUCLEASE VAPC16-RELATED"/>
    <property type="match status" value="1"/>
</dbReference>
<sequence length="109" mass="12741">MSEKICRQIKNSNNEVFLSVVSVWECVIKYQLGKLNFPERPDLYLPKKRKQHLINSLVIDEKSLVHLKDLPLLHKDPFDRLLICQALQHNLVVATEDNAILAYPNLQFF</sequence>
<name>A0A3G9K634_MICVR</name>
<proteinExistence type="predicted"/>
<dbReference type="SUPFAM" id="SSF88723">
    <property type="entry name" value="PIN domain-like"/>
    <property type="match status" value="1"/>
</dbReference>
<dbReference type="CDD" id="cd09872">
    <property type="entry name" value="PIN_Sll0205-like"/>
    <property type="match status" value="1"/>
</dbReference>
<dbReference type="InterPro" id="IPR002716">
    <property type="entry name" value="PIN_dom"/>
</dbReference>
<dbReference type="Pfam" id="PF01850">
    <property type="entry name" value="PIN"/>
    <property type="match status" value="1"/>
</dbReference>
<dbReference type="RefSeq" id="WP_002797814.1">
    <property type="nucleotide sequence ID" value="NZ_AP019314.1"/>
</dbReference>
<dbReference type="PANTHER" id="PTHR36173:SF2">
    <property type="entry name" value="RIBONUCLEASE VAPC16"/>
    <property type="match status" value="1"/>
</dbReference>
<dbReference type="Proteomes" id="UP000278152">
    <property type="component" value="Chromosome"/>
</dbReference>
<evidence type="ECO:0000259" key="1">
    <source>
        <dbReference type="Pfam" id="PF01850"/>
    </source>
</evidence>
<dbReference type="KEGG" id="mvz:myaer102_39960"/>